<accession>A0A2N8ZF47</accession>
<dbReference type="EMBL" id="LT960611">
    <property type="protein sequence ID" value="SON50510.1"/>
    <property type="molecule type" value="Genomic_DNA"/>
</dbReference>
<keyword evidence="2" id="KW-1185">Reference proteome</keyword>
<sequence>MGGFLFVFDFSFVTILAPIELGDKKEVEKEQVDCCHNVDDLLNEQPQ</sequence>
<dbReference type="Proteomes" id="UP000235828">
    <property type="component" value="Chromosome A"/>
</dbReference>
<dbReference type="KEGG" id="vta:A2537"/>
<protein>
    <submittedName>
        <fullName evidence="1">Uncharacterized protein</fullName>
    </submittedName>
</protein>
<evidence type="ECO:0000313" key="2">
    <source>
        <dbReference type="Proteomes" id="UP000235828"/>
    </source>
</evidence>
<organism evidence="1 2">
    <name type="scientific">Vibrio tapetis subsp. tapetis</name>
    <dbReference type="NCBI Taxonomy" id="1671868"/>
    <lineage>
        <taxon>Bacteria</taxon>
        <taxon>Pseudomonadati</taxon>
        <taxon>Pseudomonadota</taxon>
        <taxon>Gammaproteobacteria</taxon>
        <taxon>Vibrionales</taxon>
        <taxon>Vibrionaceae</taxon>
        <taxon>Vibrio</taxon>
    </lineage>
</organism>
<evidence type="ECO:0000313" key="1">
    <source>
        <dbReference type="EMBL" id="SON50510.1"/>
    </source>
</evidence>
<gene>
    <name evidence="1" type="ORF">VTAP4600_A2537</name>
</gene>
<reference evidence="1 2" key="1">
    <citation type="submission" date="2017-10" db="EMBL/GenBank/DDBJ databases">
        <authorList>
            <person name="Banno H."/>
            <person name="Chua N.-H."/>
        </authorList>
    </citation>
    <scope>NUCLEOTIDE SEQUENCE [LARGE SCALE GENOMIC DNA]</scope>
    <source>
        <strain evidence="1">Vibrio tapetis CECT4600</strain>
    </source>
</reference>
<name>A0A2N8ZF47_9VIBR</name>
<dbReference type="AlphaFoldDB" id="A0A2N8ZF47"/>
<proteinExistence type="predicted"/>